<comment type="caution">
    <text evidence="3">The sequence shown here is derived from an EMBL/GenBank/DDBJ whole genome shotgun (WGS) entry which is preliminary data.</text>
</comment>
<keyword evidence="4" id="KW-1185">Reference proteome</keyword>
<accession>A0AAV9P956</accession>
<evidence type="ECO:0000256" key="1">
    <source>
        <dbReference type="SAM" id="MobiDB-lite"/>
    </source>
</evidence>
<evidence type="ECO:0000313" key="3">
    <source>
        <dbReference type="EMBL" id="KAK5168355.1"/>
    </source>
</evidence>
<sequence>MYDDVRLGLLNGDILLDTYTLGLPTHDFGSKAYPQNSFGIGARSKLLNTLQSVGHIASSSYSYFNGHANVADPSRSVDGRVVLGGYDAALNGGGPHISNPMVAPTPRCPIGMWVDVEDLLLTFANGTMPSLSQQQLLRACVSVSEQYIMSVPIGPYCDRFADYVGTGWRGYSGSVINDLGTLYDADMVYRGGLHIRLSPNVTIELTHSMLVTFEQDVGPSGAIDTDFLTAEVLIFPFADASMSPVIGRQCFSAAQLFVDYEANTFISPAVQNAASDLVAVGKDCAVKNSGSSVGGGTGLEYNATSEKYSSQAGLSGGTIAGIAIGAMAILALIAAAVFFTMKRRRRRSDLAKAMSSSVESYESMSELSPTAEAPAEVPADSPRRELESEGVMRHELDAPRQRVELG</sequence>
<feature type="region of interest" description="Disordered" evidence="1">
    <location>
        <begin position="355"/>
        <end position="406"/>
    </location>
</feature>
<protein>
    <recommendedName>
        <fullName evidence="5">Peptidase A1 domain-containing protein</fullName>
    </recommendedName>
</protein>
<keyword evidence="2" id="KW-1133">Transmembrane helix</keyword>
<keyword evidence="2" id="KW-0812">Transmembrane</keyword>
<feature type="compositionally biased region" description="Basic and acidic residues" evidence="1">
    <location>
        <begin position="381"/>
        <end position="406"/>
    </location>
</feature>
<evidence type="ECO:0000313" key="4">
    <source>
        <dbReference type="Proteomes" id="UP001337655"/>
    </source>
</evidence>
<reference evidence="3 4" key="1">
    <citation type="submission" date="2023-08" db="EMBL/GenBank/DDBJ databases">
        <title>Black Yeasts Isolated from many extreme environments.</title>
        <authorList>
            <person name="Coleine C."/>
            <person name="Stajich J.E."/>
            <person name="Selbmann L."/>
        </authorList>
    </citation>
    <scope>NUCLEOTIDE SEQUENCE [LARGE SCALE GENOMIC DNA]</scope>
    <source>
        <strain evidence="3 4">CCFEE 5935</strain>
    </source>
</reference>
<dbReference type="AlphaFoldDB" id="A0AAV9P956"/>
<evidence type="ECO:0008006" key="5">
    <source>
        <dbReference type="Google" id="ProtNLM"/>
    </source>
</evidence>
<organism evidence="3 4">
    <name type="scientific">Saxophila tyrrhenica</name>
    <dbReference type="NCBI Taxonomy" id="1690608"/>
    <lineage>
        <taxon>Eukaryota</taxon>
        <taxon>Fungi</taxon>
        <taxon>Dikarya</taxon>
        <taxon>Ascomycota</taxon>
        <taxon>Pezizomycotina</taxon>
        <taxon>Dothideomycetes</taxon>
        <taxon>Dothideomycetidae</taxon>
        <taxon>Mycosphaerellales</taxon>
        <taxon>Extremaceae</taxon>
        <taxon>Saxophila</taxon>
    </lineage>
</organism>
<dbReference type="GeneID" id="89928263"/>
<feature type="compositionally biased region" description="Low complexity" evidence="1">
    <location>
        <begin position="355"/>
        <end position="368"/>
    </location>
</feature>
<name>A0AAV9P956_9PEZI</name>
<dbReference type="EMBL" id="JAVRRT010000010">
    <property type="protein sequence ID" value="KAK5168355.1"/>
    <property type="molecule type" value="Genomic_DNA"/>
</dbReference>
<dbReference type="Proteomes" id="UP001337655">
    <property type="component" value="Unassembled WGS sequence"/>
</dbReference>
<proteinExistence type="predicted"/>
<gene>
    <name evidence="3" type="ORF">LTR77_006925</name>
</gene>
<feature type="transmembrane region" description="Helical" evidence="2">
    <location>
        <begin position="319"/>
        <end position="339"/>
    </location>
</feature>
<dbReference type="RefSeq" id="XP_064657965.1">
    <property type="nucleotide sequence ID" value="XM_064804164.1"/>
</dbReference>
<keyword evidence="2" id="KW-0472">Membrane</keyword>
<evidence type="ECO:0000256" key="2">
    <source>
        <dbReference type="SAM" id="Phobius"/>
    </source>
</evidence>